<dbReference type="Pfam" id="PF04989">
    <property type="entry name" value="RMNT_CmcI"/>
    <property type="match status" value="1"/>
</dbReference>
<protein>
    <submittedName>
        <fullName evidence="3">Class I SAM-dependent methyltransferase</fullName>
    </submittedName>
</protein>
<dbReference type="RefSeq" id="WP_194453480.1">
    <property type="nucleotide sequence ID" value="NZ_CP063849.1"/>
</dbReference>
<evidence type="ECO:0000313" key="3">
    <source>
        <dbReference type="EMBL" id="QOY91826.1"/>
    </source>
</evidence>
<dbReference type="GO" id="GO:0008168">
    <property type="term" value="F:methyltransferase activity"/>
    <property type="evidence" value="ECO:0007669"/>
    <property type="project" value="UniProtKB-KW"/>
</dbReference>
<dbReference type="EMBL" id="CP063849">
    <property type="protein sequence ID" value="QOY91826.1"/>
    <property type="molecule type" value="Genomic_DNA"/>
</dbReference>
<dbReference type="GO" id="GO:0071770">
    <property type="term" value="P:DIM/DIP cell wall layer assembly"/>
    <property type="evidence" value="ECO:0007669"/>
    <property type="project" value="TreeGrafter"/>
</dbReference>
<dbReference type="PANTHER" id="PTHR40048">
    <property type="entry name" value="RHAMNOSYL O-METHYLTRANSFERASE"/>
    <property type="match status" value="1"/>
</dbReference>
<dbReference type="PANTHER" id="PTHR40048:SF1">
    <property type="entry name" value="RHAMNOSYL O-METHYLTRANSFERASE"/>
    <property type="match status" value="1"/>
</dbReference>
<gene>
    <name evidence="3" type="ORF">IRI77_18360</name>
</gene>
<keyword evidence="4" id="KW-1185">Reference proteome</keyword>
<evidence type="ECO:0000256" key="2">
    <source>
        <dbReference type="ARBA" id="ARBA00022679"/>
    </source>
</evidence>
<dbReference type="InterPro" id="IPR029063">
    <property type="entry name" value="SAM-dependent_MTases_sf"/>
</dbReference>
<dbReference type="Gene3D" id="3.40.50.150">
    <property type="entry name" value="Vaccinia Virus protein VP39"/>
    <property type="match status" value="1"/>
</dbReference>
<reference evidence="3 4" key="1">
    <citation type="submission" date="2020-10" db="EMBL/GenBank/DDBJ databases">
        <title>Complete genome sequence of Paludibaculum fermentans P105T, a facultatively anaerobic acidobacterium capable of dissimilatory Fe(III) reduction.</title>
        <authorList>
            <person name="Dedysh S.N."/>
            <person name="Beletsky A.V."/>
            <person name="Kulichevskaya I.S."/>
            <person name="Mardanov A.V."/>
            <person name="Ravin N.V."/>
        </authorList>
    </citation>
    <scope>NUCLEOTIDE SEQUENCE [LARGE SCALE GENOMIC DNA]</scope>
    <source>
        <strain evidence="3 4">P105</strain>
    </source>
</reference>
<dbReference type="AlphaFoldDB" id="A0A7S7NXZ6"/>
<sequence>MLITIDTEAAVLTVTEGGHQATHPLYSPDAFHLLSREWLKLGWNLGHWTTFSWMGRQFLQLPDDMLRLAEAIWRLRPAVIVETGIYDGGSTLWFASLCRLMGHGRVISVESEIRPPVRQAIEEHAAGLVTLVEGDSSAPATAAAVRSLVPPGETAFVFLDSDHRKQHVAAELRNFAPLVTGGSYVVVADSNMPELAHLPDGDKSWEFDNPGAAVADFLVDHPEFQRERFVPAFGEPVDFSGLSYFGNTWLRRAAEA</sequence>
<name>A0A7S7NXZ6_PALFE</name>
<accession>A0A7S7NXZ6</accession>
<dbReference type="GO" id="GO:0005886">
    <property type="term" value="C:plasma membrane"/>
    <property type="evidence" value="ECO:0007669"/>
    <property type="project" value="TreeGrafter"/>
</dbReference>
<evidence type="ECO:0000256" key="1">
    <source>
        <dbReference type="ARBA" id="ARBA00022603"/>
    </source>
</evidence>
<dbReference type="GO" id="GO:0008610">
    <property type="term" value="P:lipid biosynthetic process"/>
    <property type="evidence" value="ECO:0007669"/>
    <property type="project" value="InterPro"/>
</dbReference>
<dbReference type="Proteomes" id="UP000593892">
    <property type="component" value="Chromosome"/>
</dbReference>
<evidence type="ECO:0000313" key="4">
    <source>
        <dbReference type="Proteomes" id="UP000593892"/>
    </source>
</evidence>
<dbReference type="SUPFAM" id="SSF53335">
    <property type="entry name" value="S-adenosyl-L-methionine-dependent methyltransferases"/>
    <property type="match status" value="1"/>
</dbReference>
<organism evidence="3 4">
    <name type="scientific">Paludibaculum fermentans</name>
    <dbReference type="NCBI Taxonomy" id="1473598"/>
    <lineage>
        <taxon>Bacteria</taxon>
        <taxon>Pseudomonadati</taxon>
        <taxon>Acidobacteriota</taxon>
        <taxon>Terriglobia</taxon>
        <taxon>Bryobacterales</taxon>
        <taxon>Bryobacteraceae</taxon>
        <taxon>Paludibaculum</taxon>
    </lineage>
</organism>
<dbReference type="GO" id="GO:0032259">
    <property type="term" value="P:methylation"/>
    <property type="evidence" value="ECO:0007669"/>
    <property type="project" value="UniProtKB-KW"/>
</dbReference>
<keyword evidence="2 3" id="KW-0808">Transferase</keyword>
<keyword evidence="1 3" id="KW-0489">Methyltransferase</keyword>
<dbReference type="KEGG" id="pfer:IRI77_18360"/>
<dbReference type="InterPro" id="IPR007072">
    <property type="entry name" value="RNMT_CmcI"/>
</dbReference>
<proteinExistence type="predicted"/>